<protein>
    <submittedName>
        <fullName evidence="2">Uncharacterized protein</fullName>
    </submittedName>
</protein>
<evidence type="ECO:0000313" key="2">
    <source>
        <dbReference type="EMBL" id="CAI9725264.1"/>
    </source>
</evidence>
<keyword evidence="3" id="KW-1185">Reference proteome</keyword>
<dbReference type="EMBL" id="OX597820">
    <property type="protein sequence ID" value="CAI9725264.1"/>
    <property type="molecule type" value="Genomic_DNA"/>
</dbReference>
<feature type="region of interest" description="Disordered" evidence="1">
    <location>
        <begin position="1"/>
        <end position="40"/>
    </location>
</feature>
<reference evidence="2" key="1">
    <citation type="submission" date="2023-08" db="EMBL/GenBank/DDBJ databases">
        <authorList>
            <person name="Alioto T."/>
            <person name="Alioto T."/>
            <person name="Gomez Garrido J."/>
        </authorList>
    </citation>
    <scope>NUCLEOTIDE SEQUENCE</scope>
</reference>
<accession>A0AA36B0V4</accession>
<sequence length="158" mass="17401">MESSLDSPGGETLGLIGGSTARPSTNGGSTINANNNGTSSRDGSDMLAAALEQMDNIIACTKREYRNSNLATRPTVKGRLQNARAIFLLEDLKGTLEQCENKQQILDHASSSALKFLREWLEDESPHTDLDATDLLRTILLQYFMFFKYNSIHPAVKH</sequence>
<gene>
    <name evidence="2" type="ORF">OCTVUL_1B015254</name>
</gene>
<dbReference type="Proteomes" id="UP001162480">
    <property type="component" value="Chromosome 7"/>
</dbReference>
<organism evidence="2 3">
    <name type="scientific">Octopus vulgaris</name>
    <name type="common">Common octopus</name>
    <dbReference type="NCBI Taxonomy" id="6645"/>
    <lineage>
        <taxon>Eukaryota</taxon>
        <taxon>Metazoa</taxon>
        <taxon>Spiralia</taxon>
        <taxon>Lophotrochozoa</taxon>
        <taxon>Mollusca</taxon>
        <taxon>Cephalopoda</taxon>
        <taxon>Coleoidea</taxon>
        <taxon>Octopodiformes</taxon>
        <taxon>Octopoda</taxon>
        <taxon>Incirrata</taxon>
        <taxon>Octopodidae</taxon>
        <taxon>Octopus</taxon>
    </lineage>
</organism>
<feature type="compositionally biased region" description="Polar residues" evidence="1">
    <location>
        <begin position="21"/>
        <end position="40"/>
    </location>
</feature>
<proteinExistence type="predicted"/>
<dbReference type="AlphaFoldDB" id="A0AA36B0V4"/>
<evidence type="ECO:0000256" key="1">
    <source>
        <dbReference type="SAM" id="MobiDB-lite"/>
    </source>
</evidence>
<name>A0AA36B0V4_OCTVU</name>
<evidence type="ECO:0000313" key="3">
    <source>
        <dbReference type="Proteomes" id="UP001162480"/>
    </source>
</evidence>